<dbReference type="Pfam" id="PF12796">
    <property type="entry name" value="Ank_2"/>
    <property type="match status" value="1"/>
</dbReference>
<proteinExistence type="predicted"/>
<sequence length="193" mass="21673">MAGVATGSGREIRWEGADIGSARRQDEQREMEKKLFDDVMHGKWEEVAYIYKNESAPTKINPAGDTILHLAILMGNQDGVIKLMKLMEKQVKGIMENILQMKNDWGNTPLHQAAFVGMDNVCSFIAQHYHTQEVLQPRNKQGETPLHVAVLQGHKKAFLALEPVIGTCRRGVDRKDGGNTILHSAIFREHFGE</sequence>
<dbReference type="Gene3D" id="1.25.40.20">
    <property type="entry name" value="Ankyrin repeat-containing domain"/>
    <property type="match status" value="1"/>
</dbReference>
<keyword evidence="1" id="KW-1185">Reference proteome</keyword>
<reference evidence="2" key="1">
    <citation type="submission" date="2025-08" db="UniProtKB">
        <authorList>
            <consortium name="RefSeq"/>
        </authorList>
    </citation>
    <scope>IDENTIFICATION</scope>
</reference>
<dbReference type="PANTHER" id="PTHR24121:SF15">
    <property type="entry name" value="ANKYRIN REPEAT PROTEIN"/>
    <property type="match status" value="1"/>
</dbReference>
<dbReference type="OrthoDB" id="1930691at2759"/>
<dbReference type="Proteomes" id="UP000504607">
    <property type="component" value="Chromosome 1"/>
</dbReference>
<accession>A0A8N4EXH6</accession>
<evidence type="ECO:0000313" key="2">
    <source>
        <dbReference type="RefSeq" id="XP_029116431.1"/>
    </source>
</evidence>
<dbReference type="AlphaFoldDB" id="A0A8N4EXH6"/>
<dbReference type="InterPro" id="IPR036770">
    <property type="entry name" value="Ankyrin_rpt-contain_sf"/>
</dbReference>
<dbReference type="SMART" id="SM00248">
    <property type="entry name" value="ANK"/>
    <property type="match status" value="3"/>
</dbReference>
<dbReference type="KEGG" id="egu:109506007"/>
<dbReference type="SUPFAM" id="SSF48403">
    <property type="entry name" value="Ankyrin repeat"/>
    <property type="match status" value="1"/>
</dbReference>
<evidence type="ECO:0000313" key="1">
    <source>
        <dbReference type="Proteomes" id="UP000504607"/>
    </source>
</evidence>
<gene>
    <name evidence="2" type="primary">LOC109506007</name>
</gene>
<dbReference type="InterPro" id="IPR002110">
    <property type="entry name" value="Ankyrin_rpt"/>
</dbReference>
<organism evidence="1 2">
    <name type="scientific">Elaeis guineensis var. tenera</name>
    <name type="common">Oil palm</name>
    <dbReference type="NCBI Taxonomy" id="51953"/>
    <lineage>
        <taxon>Eukaryota</taxon>
        <taxon>Viridiplantae</taxon>
        <taxon>Streptophyta</taxon>
        <taxon>Embryophyta</taxon>
        <taxon>Tracheophyta</taxon>
        <taxon>Spermatophyta</taxon>
        <taxon>Magnoliopsida</taxon>
        <taxon>Liliopsida</taxon>
        <taxon>Arecaceae</taxon>
        <taxon>Arecoideae</taxon>
        <taxon>Cocoseae</taxon>
        <taxon>Elaeidinae</taxon>
        <taxon>Elaeis</taxon>
    </lineage>
</organism>
<name>A0A8N4EXH6_ELAGV</name>
<protein>
    <submittedName>
        <fullName evidence="2">Serine/threonine-protein phosphatase 6 regulatory ankyrin repeat subunit B-like</fullName>
    </submittedName>
</protein>
<dbReference type="RefSeq" id="XP_029116431.1">
    <property type="nucleotide sequence ID" value="XM_029260598.1"/>
</dbReference>
<dbReference type="PANTHER" id="PTHR24121">
    <property type="entry name" value="NO MECHANORECEPTOR POTENTIAL C, ISOFORM D-RELATED"/>
    <property type="match status" value="1"/>
</dbReference>